<organism evidence="11 12">
    <name type="scientific">Eggerthella guodeyinii</name>
    <dbReference type="NCBI Taxonomy" id="2690837"/>
    <lineage>
        <taxon>Bacteria</taxon>
        <taxon>Bacillati</taxon>
        <taxon>Actinomycetota</taxon>
        <taxon>Coriobacteriia</taxon>
        <taxon>Eggerthellales</taxon>
        <taxon>Eggerthellaceae</taxon>
        <taxon>Eggerthella</taxon>
    </lineage>
</organism>
<evidence type="ECO:0000256" key="9">
    <source>
        <dbReference type="SAM" id="MobiDB-lite"/>
    </source>
</evidence>
<evidence type="ECO:0000256" key="4">
    <source>
        <dbReference type="ARBA" id="ARBA00015872"/>
    </source>
</evidence>
<keyword evidence="12" id="KW-1185">Reference proteome</keyword>
<evidence type="ECO:0000256" key="1">
    <source>
        <dbReference type="ARBA" id="ARBA00001917"/>
    </source>
</evidence>
<dbReference type="GO" id="GO:0010181">
    <property type="term" value="F:FMN binding"/>
    <property type="evidence" value="ECO:0007669"/>
    <property type="project" value="InterPro"/>
</dbReference>
<protein>
    <recommendedName>
        <fullName evidence="4">Urocanate reductase</fullName>
        <ecNumber evidence="3">1.3.99.33</ecNumber>
    </recommendedName>
</protein>
<dbReference type="Proteomes" id="UP000438093">
    <property type="component" value="Unassembled WGS sequence"/>
</dbReference>
<dbReference type="Gene3D" id="3.90.700.10">
    <property type="entry name" value="Succinate dehydrogenase/fumarate reductase flavoprotein, catalytic domain"/>
    <property type="match status" value="1"/>
</dbReference>
<dbReference type="SUPFAM" id="SSF51905">
    <property type="entry name" value="FAD/NAD(P)-binding domain"/>
    <property type="match status" value="1"/>
</dbReference>
<dbReference type="SUPFAM" id="SSF56425">
    <property type="entry name" value="Succinate dehydrogenase/fumarate reductase flavoprotein, catalytic domain"/>
    <property type="match status" value="1"/>
</dbReference>
<dbReference type="InterPro" id="IPR036188">
    <property type="entry name" value="FAD/NAD-bd_sf"/>
</dbReference>
<evidence type="ECO:0000256" key="7">
    <source>
        <dbReference type="ARBA" id="ARBA00023002"/>
    </source>
</evidence>
<dbReference type="PANTHER" id="PTHR43400">
    <property type="entry name" value="FUMARATE REDUCTASE"/>
    <property type="match status" value="1"/>
</dbReference>
<accession>A0A6N7RKU2</accession>
<keyword evidence="5" id="KW-0285">Flavoprotein</keyword>
<dbReference type="InterPro" id="IPR050315">
    <property type="entry name" value="FAD-oxidoreductase_2"/>
</dbReference>
<dbReference type="GO" id="GO:0008202">
    <property type="term" value="P:steroid metabolic process"/>
    <property type="evidence" value="ECO:0007669"/>
    <property type="project" value="UniProtKB-ARBA"/>
</dbReference>
<evidence type="ECO:0000313" key="11">
    <source>
        <dbReference type="EMBL" id="MRX81856.1"/>
    </source>
</evidence>
<dbReference type="Pfam" id="PF00890">
    <property type="entry name" value="FAD_binding_2"/>
    <property type="match status" value="1"/>
</dbReference>
<dbReference type="InterPro" id="IPR027477">
    <property type="entry name" value="Succ_DH/fumarate_Rdtase_cat_sf"/>
</dbReference>
<dbReference type="SMART" id="SM00900">
    <property type="entry name" value="FMN_bind"/>
    <property type="match status" value="1"/>
</dbReference>
<comment type="catalytic activity">
    <reaction evidence="8">
        <text>dihydrourocanate + A = urocanate + AH2</text>
        <dbReference type="Rhea" id="RHEA:36059"/>
        <dbReference type="ChEBI" id="CHEBI:13193"/>
        <dbReference type="ChEBI" id="CHEBI:17499"/>
        <dbReference type="ChEBI" id="CHEBI:27247"/>
        <dbReference type="ChEBI" id="CHEBI:72991"/>
        <dbReference type="EC" id="1.3.99.33"/>
    </reaction>
</comment>
<evidence type="ECO:0000259" key="10">
    <source>
        <dbReference type="SMART" id="SM00900"/>
    </source>
</evidence>
<evidence type="ECO:0000256" key="3">
    <source>
        <dbReference type="ARBA" id="ARBA00013137"/>
    </source>
</evidence>
<keyword evidence="7" id="KW-0560">Oxidoreductase</keyword>
<dbReference type="NCBIfam" id="TIGR01409">
    <property type="entry name" value="TAT_signal_seq"/>
    <property type="match status" value="1"/>
</dbReference>
<dbReference type="Gene3D" id="3.50.50.60">
    <property type="entry name" value="FAD/NAD(P)-binding domain"/>
    <property type="match status" value="2"/>
</dbReference>
<dbReference type="EMBL" id="VTFY01000002">
    <property type="protein sequence ID" value="MRX81856.1"/>
    <property type="molecule type" value="Genomic_DNA"/>
</dbReference>
<dbReference type="InterPro" id="IPR007329">
    <property type="entry name" value="FMN-bd"/>
</dbReference>
<dbReference type="Gene3D" id="3.90.1010.20">
    <property type="match status" value="1"/>
</dbReference>
<dbReference type="GO" id="GO:0016020">
    <property type="term" value="C:membrane"/>
    <property type="evidence" value="ECO:0007669"/>
    <property type="project" value="InterPro"/>
</dbReference>
<dbReference type="InterPro" id="IPR003953">
    <property type="entry name" value="FAD-dep_OxRdtase_2_FAD-bd"/>
</dbReference>
<dbReference type="Pfam" id="PF04205">
    <property type="entry name" value="FMN_bind"/>
    <property type="match status" value="1"/>
</dbReference>
<reference evidence="12" key="1">
    <citation type="submission" date="2019-08" db="EMBL/GenBank/DDBJ databases">
        <title>Arthrobacter sp. nov., isolated from plateau pika and Tibetan wild ass.</title>
        <authorList>
            <person name="Ge Y."/>
        </authorList>
    </citation>
    <scope>NUCLEOTIDE SEQUENCE [LARGE SCALE GENOMIC DNA]</scope>
    <source>
        <strain evidence="12">HF-4214</strain>
    </source>
</reference>
<comment type="cofactor">
    <cofactor evidence="2">
        <name>FAD</name>
        <dbReference type="ChEBI" id="CHEBI:57692"/>
    </cofactor>
</comment>
<evidence type="ECO:0000313" key="12">
    <source>
        <dbReference type="Proteomes" id="UP000438093"/>
    </source>
</evidence>
<feature type="domain" description="FMN-binding" evidence="10">
    <location>
        <begin position="169"/>
        <end position="243"/>
    </location>
</feature>
<evidence type="ECO:0000256" key="5">
    <source>
        <dbReference type="ARBA" id="ARBA00022630"/>
    </source>
</evidence>
<dbReference type="AlphaFoldDB" id="A0A6N7RKU2"/>
<proteinExistence type="predicted"/>
<feature type="region of interest" description="Disordered" evidence="9">
    <location>
        <begin position="1"/>
        <end position="23"/>
    </location>
</feature>
<keyword evidence="6" id="KW-0274">FAD</keyword>
<comment type="caution">
    <text evidence="11">The sequence shown here is derived from an EMBL/GenBank/DDBJ whole genome shotgun (WGS) entry which is preliminary data.</text>
</comment>
<gene>
    <name evidence="11" type="ORF">GJG86_05050</name>
</gene>
<dbReference type="InterPro" id="IPR019546">
    <property type="entry name" value="TAT_signal_bac_arc"/>
</dbReference>
<name>A0A6N7RKU2_9ACTN</name>
<evidence type="ECO:0000256" key="8">
    <source>
        <dbReference type="ARBA" id="ARBA00049922"/>
    </source>
</evidence>
<dbReference type="GO" id="GO:0033765">
    <property type="term" value="F:steroid dehydrogenase activity, acting on the CH-CH group of donors"/>
    <property type="evidence" value="ECO:0007669"/>
    <property type="project" value="UniProtKB-ARBA"/>
</dbReference>
<sequence>MRRCASCSRSTGASCSPARSPPRSPVWLSAVCMLALYQTRHPVAQPGGAFFKNSFPPGRFTVRVTKFIRGFILAKHCRDCRAGVPSGHSPGRATAAERNAGRPYRFRRTRKRSIMNELGLNGLTRRNFMKTLTVAGVSVAVFGLSGCAPTASASTKGFKAGTYTASGQGKFGPVHVEATFSEDALTAVAVTKHEETKFISDAAIERIPAAIVEHQSLDVDVITGASLTSMAIKNAVTDCVKQAGGKKNALAGSYVPPAPSTAVEELDADVVIVGSGASGTVAALTAARLGAKKVVVLEKSCTIGGNALVSGGYLEYVNAPDELREKMTDSYTNELADELAQAPSVMTPEQVALLQADYDAWKASGSDKVFDSIYLHALQYKLQGEGEYDEMLRTAENIADLDDWLVSEGFQFKDLCGIVGYSWPRWTSPKEGVCGQGYFMFYQDTIEKNDYPVEIYLNTPANELIIENGEVVGAVATGPDGTTYRVRGEKGVILATGGFSGNPDMLREYNTMWPFKEGTDIPTTNAYGHTGDGITMGLAAGGTVALMDTQMPFPFADCKNSTDETTVGDDIDCAIVNKEGKRFMDEVKDRYTMTQHIMEQTDQMMFMISDADTCRVNGDVNRYGHSLQSLIDQGQLYRADTIEELGEQIGCGGAALAATIERYNELCRAGEDPDFGRTTFSEESPIENPPFYASPRTWAMHITVGGLNVDIYDSYQVLDESGAAIPGLRAIGETIIGSCGIGVQGEGFAVANALFGPAAA</sequence>
<comment type="cofactor">
    <cofactor evidence="1">
        <name>FMN</name>
        <dbReference type="ChEBI" id="CHEBI:58210"/>
    </cofactor>
</comment>
<evidence type="ECO:0000256" key="6">
    <source>
        <dbReference type="ARBA" id="ARBA00022827"/>
    </source>
</evidence>
<dbReference type="EC" id="1.3.99.33" evidence="3"/>
<dbReference type="PANTHER" id="PTHR43400:SF10">
    <property type="entry name" value="3-OXOSTEROID 1-DEHYDROGENASE"/>
    <property type="match status" value="1"/>
</dbReference>
<evidence type="ECO:0000256" key="2">
    <source>
        <dbReference type="ARBA" id="ARBA00001974"/>
    </source>
</evidence>